<gene>
    <name evidence="5" type="ORF">DCC81_11640</name>
</gene>
<dbReference type="OrthoDB" id="1776264at2"/>
<evidence type="ECO:0000259" key="4">
    <source>
        <dbReference type="Pfam" id="PF16371"/>
    </source>
</evidence>
<dbReference type="Pfam" id="PF00149">
    <property type="entry name" value="Metallophos"/>
    <property type="match status" value="1"/>
</dbReference>
<dbReference type="GO" id="GO:0016787">
    <property type="term" value="F:hydrolase activity"/>
    <property type="evidence" value="ECO:0007669"/>
    <property type="project" value="InterPro"/>
</dbReference>
<name>A0A2T7BFG7_9BACT</name>
<protein>
    <submittedName>
        <fullName evidence="5">Metallophosphoesterase</fullName>
    </submittedName>
</protein>
<dbReference type="AlphaFoldDB" id="A0A2T7BFG7"/>
<reference evidence="5 6" key="1">
    <citation type="submission" date="2018-04" db="EMBL/GenBank/DDBJ databases">
        <title>Chitinophaga fuyangensis sp. nov., isolated from soil in a chemical factory.</title>
        <authorList>
            <person name="Chen K."/>
        </authorList>
    </citation>
    <scope>NUCLEOTIDE SEQUENCE [LARGE SCALE GENOMIC DNA]</scope>
    <source>
        <strain evidence="5 6">LY-1</strain>
    </source>
</reference>
<feature type="signal peptide" evidence="1">
    <location>
        <begin position="1"/>
        <end position="20"/>
    </location>
</feature>
<dbReference type="InterPro" id="IPR004843">
    <property type="entry name" value="Calcineurin-like_PHP"/>
</dbReference>
<evidence type="ECO:0000313" key="5">
    <source>
        <dbReference type="EMBL" id="PUZ24963.1"/>
    </source>
</evidence>
<dbReference type="InterPro" id="IPR032285">
    <property type="entry name" value="Metallophos_N"/>
</dbReference>
<evidence type="ECO:0000313" key="6">
    <source>
        <dbReference type="Proteomes" id="UP000244450"/>
    </source>
</evidence>
<dbReference type="InterPro" id="IPR013783">
    <property type="entry name" value="Ig-like_fold"/>
</dbReference>
<evidence type="ECO:0000256" key="1">
    <source>
        <dbReference type="SAM" id="SignalP"/>
    </source>
</evidence>
<dbReference type="Gene3D" id="2.60.40.10">
    <property type="entry name" value="Immunoglobulins"/>
    <property type="match status" value="1"/>
</dbReference>
<feature type="domain" description="Calcineurin-like phosphoesterase" evidence="2">
    <location>
        <begin position="166"/>
        <end position="324"/>
    </location>
</feature>
<evidence type="ECO:0000259" key="3">
    <source>
        <dbReference type="Pfam" id="PF16370"/>
    </source>
</evidence>
<dbReference type="RefSeq" id="WP_108686800.1">
    <property type="nucleotide sequence ID" value="NZ_QCYK01000002.1"/>
</dbReference>
<feature type="domain" description="Calcineurin-like phosphoesterase N-terminal" evidence="4">
    <location>
        <begin position="41"/>
        <end position="105"/>
    </location>
</feature>
<comment type="caution">
    <text evidence="5">The sequence shown here is derived from an EMBL/GenBank/DDBJ whole genome shotgun (WGS) entry which is preliminary data.</text>
</comment>
<keyword evidence="1" id="KW-0732">Signal</keyword>
<sequence length="525" mass="59283">MKSFFYGLCLTVMSAGAVFAQQQVTGYVFEDNNGNGKKDGREKGIANIPVSNGIEVTTTDSKGKYILPVWEDDIIFVIKPSNYQVPVNAYNQPAFYYIHKPKGSPAAKYKGVDPTGPLPASVDFALKRSVEKDSFRALIFGDPQVYDEREVGYFKKGIVDEVEGVKGVAFGLSMGDIAGEDLGMHKSYIKTVSKVGIPWYNVMGNHDMNSDAKADTLTDETFESNFGPATYSYNYGKAHFLVINDNRHPDPGFKGFRGGITDKEFSFIENDLKLVDTSKLLVIAFHVPLYNENPGSYRKEDRDRLFRILEHYPHTLVLSAHTHNQRQSFYGSDFGWRNAQPLYEYNVGTTCGNWYSGRVTEQGVVDSKMSDGTPRGYAYLNVNGNQYTADYKVSGMPASYQINLFHRKVMNTIWWEGRTFIYANFFMGHPGSKVEWRIDDSPWKPMKFVGGADPAFVSELYKWDNADTLMRGRRPTEPGNSTHLWTAPLSEKPGLGEHKIQVRATDVFGRTFVQESSYRIENPKW</sequence>
<dbReference type="Gene3D" id="3.60.21.10">
    <property type="match status" value="1"/>
</dbReference>
<keyword evidence="6" id="KW-1185">Reference proteome</keyword>
<feature type="domain" description="Calcineurin-like phosphoesterase C-terminal" evidence="3">
    <location>
        <begin position="344"/>
        <end position="512"/>
    </location>
</feature>
<dbReference type="InterPro" id="IPR051918">
    <property type="entry name" value="STPP_CPPED1"/>
</dbReference>
<accession>A0A2T7BFG7</accession>
<proteinExistence type="predicted"/>
<organism evidence="5 6">
    <name type="scientific">Chitinophaga parva</name>
    <dbReference type="NCBI Taxonomy" id="2169414"/>
    <lineage>
        <taxon>Bacteria</taxon>
        <taxon>Pseudomonadati</taxon>
        <taxon>Bacteroidota</taxon>
        <taxon>Chitinophagia</taxon>
        <taxon>Chitinophagales</taxon>
        <taxon>Chitinophagaceae</taxon>
        <taxon>Chitinophaga</taxon>
    </lineage>
</organism>
<dbReference type="EMBL" id="QCYK01000002">
    <property type="protein sequence ID" value="PUZ24963.1"/>
    <property type="molecule type" value="Genomic_DNA"/>
</dbReference>
<dbReference type="PANTHER" id="PTHR43143:SF6">
    <property type="entry name" value="BLL3016 PROTEIN"/>
    <property type="match status" value="1"/>
</dbReference>
<dbReference type="SUPFAM" id="SSF117074">
    <property type="entry name" value="Hypothetical protein PA1324"/>
    <property type="match status" value="1"/>
</dbReference>
<dbReference type="InterPro" id="IPR029052">
    <property type="entry name" value="Metallo-depent_PP-like"/>
</dbReference>
<dbReference type="Pfam" id="PF16370">
    <property type="entry name" value="MetallophosC"/>
    <property type="match status" value="1"/>
</dbReference>
<dbReference type="CDD" id="cd00838">
    <property type="entry name" value="MPP_superfamily"/>
    <property type="match status" value="1"/>
</dbReference>
<dbReference type="Pfam" id="PF16371">
    <property type="entry name" value="MetallophosN"/>
    <property type="match status" value="1"/>
</dbReference>
<dbReference type="InterPro" id="IPR032288">
    <property type="entry name" value="Metallophos_C"/>
</dbReference>
<dbReference type="SUPFAM" id="SSF56300">
    <property type="entry name" value="Metallo-dependent phosphatases"/>
    <property type="match status" value="1"/>
</dbReference>
<dbReference type="PANTHER" id="PTHR43143">
    <property type="entry name" value="METALLOPHOSPHOESTERASE, CALCINEURIN SUPERFAMILY"/>
    <property type="match status" value="1"/>
</dbReference>
<dbReference type="Proteomes" id="UP000244450">
    <property type="component" value="Unassembled WGS sequence"/>
</dbReference>
<feature type="chain" id="PRO_5015754899" evidence="1">
    <location>
        <begin position="21"/>
        <end position="525"/>
    </location>
</feature>
<evidence type="ECO:0000259" key="2">
    <source>
        <dbReference type="Pfam" id="PF00149"/>
    </source>
</evidence>